<accession>T0YDF2</accession>
<dbReference type="InterPro" id="IPR000089">
    <property type="entry name" value="Biotin_lipoyl"/>
</dbReference>
<evidence type="ECO:0000256" key="2">
    <source>
        <dbReference type="ARBA" id="ARBA00022823"/>
    </source>
</evidence>
<dbReference type="AlphaFoldDB" id="T0YDF2"/>
<comment type="similarity">
    <text evidence="1">Belongs to the GcvH family.</text>
</comment>
<feature type="domain" description="Lipoyl-binding" evidence="3">
    <location>
        <begin position="23"/>
        <end position="104"/>
    </location>
</feature>
<dbReference type="Gene3D" id="2.40.50.100">
    <property type="match status" value="1"/>
</dbReference>
<dbReference type="GO" id="GO:0009249">
    <property type="term" value="P:protein lipoylation"/>
    <property type="evidence" value="ECO:0007669"/>
    <property type="project" value="TreeGrafter"/>
</dbReference>
<dbReference type="InterPro" id="IPR002930">
    <property type="entry name" value="GCV_H"/>
</dbReference>
<dbReference type="PROSITE" id="PS50968">
    <property type="entry name" value="BIOTINYL_LIPOYL"/>
    <property type="match status" value="1"/>
</dbReference>
<keyword evidence="2" id="KW-0450">Lipoyl</keyword>
<dbReference type="EMBL" id="AUZY01012217">
    <property type="protein sequence ID" value="EQD31143.1"/>
    <property type="molecule type" value="Genomic_DNA"/>
</dbReference>
<name>T0YDF2_9ZZZZ</name>
<comment type="caution">
    <text evidence="4">The sequence shown here is derived from an EMBL/GenBank/DDBJ whole genome shotgun (WGS) entry which is preliminary data.</text>
</comment>
<evidence type="ECO:0000313" key="4">
    <source>
        <dbReference type="EMBL" id="EQD31143.1"/>
    </source>
</evidence>
<reference evidence="4" key="1">
    <citation type="submission" date="2013-08" db="EMBL/GenBank/DDBJ databases">
        <authorList>
            <person name="Mendez C."/>
            <person name="Richter M."/>
            <person name="Ferrer M."/>
            <person name="Sanchez J."/>
        </authorList>
    </citation>
    <scope>NUCLEOTIDE SEQUENCE</scope>
</reference>
<dbReference type="GO" id="GO:0019464">
    <property type="term" value="P:glycine decarboxylation via glycine cleavage system"/>
    <property type="evidence" value="ECO:0007669"/>
    <property type="project" value="InterPro"/>
</dbReference>
<dbReference type="InterPro" id="IPR033753">
    <property type="entry name" value="GCV_H/Fam206"/>
</dbReference>
<dbReference type="CDD" id="cd06848">
    <property type="entry name" value="GCS_H"/>
    <property type="match status" value="1"/>
</dbReference>
<protein>
    <submittedName>
        <fullName evidence="4">Glycine cleavage H-protein, subgroup</fullName>
    </submittedName>
</protein>
<dbReference type="NCBIfam" id="NF002270">
    <property type="entry name" value="PRK01202.1"/>
    <property type="match status" value="1"/>
</dbReference>
<dbReference type="GO" id="GO:0005737">
    <property type="term" value="C:cytoplasm"/>
    <property type="evidence" value="ECO:0007669"/>
    <property type="project" value="TreeGrafter"/>
</dbReference>
<dbReference type="PANTHER" id="PTHR11715">
    <property type="entry name" value="GLYCINE CLEAVAGE SYSTEM H PROTEIN"/>
    <property type="match status" value="1"/>
</dbReference>
<sequence length="124" mass="13811">MSSVPENLKYTKTHEWVSISGNVATIGITDYAQHQLTDIVFVDFPMAGEARKKQSVLLTVESVKSAEDVFSPVDGEIMEANRALVDSPELLNKDSYANWMVKMKISSIPPDLLTPAQYRKHIGE</sequence>
<organism evidence="4">
    <name type="scientific">mine drainage metagenome</name>
    <dbReference type="NCBI Taxonomy" id="410659"/>
    <lineage>
        <taxon>unclassified sequences</taxon>
        <taxon>metagenomes</taxon>
        <taxon>ecological metagenomes</taxon>
    </lineage>
</organism>
<proteinExistence type="inferred from homology"/>
<dbReference type="PANTHER" id="PTHR11715:SF3">
    <property type="entry name" value="GLYCINE CLEAVAGE SYSTEM H PROTEIN-RELATED"/>
    <property type="match status" value="1"/>
</dbReference>
<dbReference type="Pfam" id="PF01597">
    <property type="entry name" value="GCV_H"/>
    <property type="match status" value="1"/>
</dbReference>
<dbReference type="SUPFAM" id="SSF51230">
    <property type="entry name" value="Single hybrid motif"/>
    <property type="match status" value="1"/>
</dbReference>
<dbReference type="InterPro" id="IPR011053">
    <property type="entry name" value="Single_hybrid_motif"/>
</dbReference>
<gene>
    <name evidence="4" type="ORF">B1B_18258</name>
</gene>
<dbReference type="GO" id="GO:0005960">
    <property type="term" value="C:glycine cleavage complex"/>
    <property type="evidence" value="ECO:0007669"/>
    <property type="project" value="InterPro"/>
</dbReference>
<dbReference type="InterPro" id="IPR017453">
    <property type="entry name" value="GCV_H_sub"/>
</dbReference>
<evidence type="ECO:0000259" key="3">
    <source>
        <dbReference type="PROSITE" id="PS50968"/>
    </source>
</evidence>
<reference evidence="4" key="2">
    <citation type="journal article" date="2014" name="ISME J.">
        <title>Microbial stratification in low pH oxic and suboxic macroscopic growths along an acid mine drainage.</title>
        <authorList>
            <person name="Mendez-Garcia C."/>
            <person name="Mesa V."/>
            <person name="Sprenger R.R."/>
            <person name="Richter M."/>
            <person name="Diez M.S."/>
            <person name="Solano J."/>
            <person name="Bargiela R."/>
            <person name="Golyshina O.V."/>
            <person name="Manteca A."/>
            <person name="Ramos J.L."/>
            <person name="Gallego J.R."/>
            <person name="Llorente I."/>
            <person name="Martins Dos Santos V.A."/>
            <person name="Jensen O.N."/>
            <person name="Pelaez A.I."/>
            <person name="Sanchez J."/>
            <person name="Ferrer M."/>
        </authorList>
    </citation>
    <scope>NUCLEOTIDE SEQUENCE</scope>
</reference>
<evidence type="ECO:0000256" key="1">
    <source>
        <dbReference type="ARBA" id="ARBA00009249"/>
    </source>
</evidence>
<dbReference type="NCBIfam" id="TIGR00527">
    <property type="entry name" value="gcvH"/>
    <property type="match status" value="1"/>
</dbReference>
<dbReference type="HAMAP" id="MF_00272">
    <property type="entry name" value="GcvH"/>
    <property type="match status" value="1"/>
</dbReference>